<name>A0A9W6SV37_9ACTN</name>
<dbReference type="AlphaFoldDB" id="A0A9W6SV37"/>
<keyword evidence="1" id="KW-1133">Transmembrane helix</keyword>
<evidence type="ECO:0000256" key="1">
    <source>
        <dbReference type="SAM" id="Phobius"/>
    </source>
</evidence>
<dbReference type="Proteomes" id="UP001165079">
    <property type="component" value="Unassembled WGS sequence"/>
</dbReference>
<reference evidence="2" key="1">
    <citation type="submission" date="2023-03" db="EMBL/GenBank/DDBJ databases">
        <title>Actinorhabdospora filicis NBRC 111898.</title>
        <authorList>
            <person name="Ichikawa N."/>
            <person name="Sato H."/>
            <person name="Tonouchi N."/>
        </authorList>
    </citation>
    <scope>NUCLEOTIDE SEQUENCE</scope>
    <source>
        <strain evidence="2">NBRC 111898</strain>
    </source>
</reference>
<protein>
    <submittedName>
        <fullName evidence="2">Uncharacterized protein</fullName>
    </submittedName>
</protein>
<dbReference type="RefSeq" id="WP_285666744.1">
    <property type="nucleotide sequence ID" value="NZ_BSTX01000005.1"/>
</dbReference>
<sequence length="128" mass="13208">MLNFQAEAAEATPLSLIFALLTLLIAVAGLVIGCIALMRTNRRPAPAAPMWTPPPAGPWTLTRLPGGALMLVNTSGAHAHAVTVPGAVFEVVEAGAGRTVAPEAGGGLTVRWRDAPSAQERWVTLPPA</sequence>
<comment type="caution">
    <text evidence="2">The sequence shown here is derived from an EMBL/GenBank/DDBJ whole genome shotgun (WGS) entry which is preliminary data.</text>
</comment>
<evidence type="ECO:0000313" key="2">
    <source>
        <dbReference type="EMBL" id="GLZ81296.1"/>
    </source>
</evidence>
<organism evidence="2 3">
    <name type="scientific">Actinorhabdospora filicis</name>
    <dbReference type="NCBI Taxonomy" id="1785913"/>
    <lineage>
        <taxon>Bacteria</taxon>
        <taxon>Bacillati</taxon>
        <taxon>Actinomycetota</taxon>
        <taxon>Actinomycetes</taxon>
        <taxon>Micromonosporales</taxon>
        <taxon>Micromonosporaceae</taxon>
        <taxon>Actinorhabdospora</taxon>
    </lineage>
</organism>
<evidence type="ECO:0000313" key="3">
    <source>
        <dbReference type="Proteomes" id="UP001165079"/>
    </source>
</evidence>
<accession>A0A9W6SV37</accession>
<gene>
    <name evidence="2" type="ORF">Afil01_61030</name>
</gene>
<keyword evidence="3" id="KW-1185">Reference proteome</keyword>
<keyword evidence="1" id="KW-0812">Transmembrane</keyword>
<dbReference type="EMBL" id="BSTX01000005">
    <property type="protein sequence ID" value="GLZ81296.1"/>
    <property type="molecule type" value="Genomic_DNA"/>
</dbReference>
<keyword evidence="1" id="KW-0472">Membrane</keyword>
<proteinExistence type="predicted"/>
<feature type="transmembrane region" description="Helical" evidence="1">
    <location>
        <begin position="16"/>
        <end position="38"/>
    </location>
</feature>